<evidence type="ECO:0000256" key="1">
    <source>
        <dbReference type="SAM" id="MobiDB-lite"/>
    </source>
</evidence>
<dbReference type="Proteomes" id="UP000324222">
    <property type="component" value="Unassembled WGS sequence"/>
</dbReference>
<feature type="compositionally biased region" description="Basic and acidic residues" evidence="1">
    <location>
        <begin position="9"/>
        <end position="31"/>
    </location>
</feature>
<comment type="caution">
    <text evidence="2">The sequence shown here is derived from an EMBL/GenBank/DDBJ whole genome shotgun (WGS) entry which is preliminary data.</text>
</comment>
<name>A0A5B7D899_PORTR</name>
<keyword evidence="3" id="KW-1185">Reference proteome</keyword>
<evidence type="ECO:0000313" key="3">
    <source>
        <dbReference type="Proteomes" id="UP000324222"/>
    </source>
</evidence>
<dbReference type="EMBL" id="VSRR010000590">
    <property type="protein sequence ID" value="MPC17445.1"/>
    <property type="molecule type" value="Genomic_DNA"/>
</dbReference>
<reference evidence="2 3" key="1">
    <citation type="submission" date="2019-05" db="EMBL/GenBank/DDBJ databases">
        <title>Another draft genome of Portunus trituberculatus and its Hox gene families provides insights of decapod evolution.</title>
        <authorList>
            <person name="Jeong J.-H."/>
            <person name="Song I."/>
            <person name="Kim S."/>
            <person name="Choi T."/>
            <person name="Kim D."/>
            <person name="Ryu S."/>
            <person name="Kim W."/>
        </authorList>
    </citation>
    <scope>NUCLEOTIDE SEQUENCE [LARGE SCALE GENOMIC DNA]</scope>
    <source>
        <tissue evidence="2">Muscle</tissue>
    </source>
</reference>
<feature type="region of interest" description="Disordered" evidence="1">
    <location>
        <begin position="1"/>
        <end position="36"/>
    </location>
</feature>
<organism evidence="2 3">
    <name type="scientific">Portunus trituberculatus</name>
    <name type="common">Swimming crab</name>
    <name type="synonym">Neptunus trituberculatus</name>
    <dbReference type="NCBI Taxonomy" id="210409"/>
    <lineage>
        <taxon>Eukaryota</taxon>
        <taxon>Metazoa</taxon>
        <taxon>Ecdysozoa</taxon>
        <taxon>Arthropoda</taxon>
        <taxon>Crustacea</taxon>
        <taxon>Multicrustacea</taxon>
        <taxon>Malacostraca</taxon>
        <taxon>Eumalacostraca</taxon>
        <taxon>Eucarida</taxon>
        <taxon>Decapoda</taxon>
        <taxon>Pleocyemata</taxon>
        <taxon>Brachyura</taxon>
        <taxon>Eubrachyura</taxon>
        <taxon>Portunoidea</taxon>
        <taxon>Portunidae</taxon>
        <taxon>Portuninae</taxon>
        <taxon>Portunus</taxon>
    </lineage>
</organism>
<accession>A0A5B7D899</accession>
<dbReference type="AlphaFoldDB" id="A0A5B7D899"/>
<protein>
    <submittedName>
        <fullName evidence="2">Uncharacterized protein</fullName>
    </submittedName>
</protein>
<gene>
    <name evidence="2" type="ORF">E2C01_010303</name>
</gene>
<sequence length="61" mass="6815">MVRAVWLTPRDRGAQRSGDCWKESGEEEQKRKGGGRKSVVCTLKVNTTTFGFLFTGRPNSP</sequence>
<proteinExistence type="predicted"/>
<evidence type="ECO:0000313" key="2">
    <source>
        <dbReference type="EMBL" id="MPC17445.1"/>
    </source>
</evidence>